<evidence type="ECO:0000313" key="2">
    <source>
        <dbReference type="Proteomes" id="UP001652641"/>
    </source>
</evidence>
<keyword evidence="2" id="KW-1185">Reference proteome</keyword>
<dbReference type="GeneID" id="112906893"/>
<dbReference type="RefSeq" id="XP_072602106.1">
    <property type="nucleotide sequence ID" value="XM_072746005.1"/>
</dbReference>
<accession>A0ABM4ZHS9</accession>
<feature type="region of interest" description="Disordered" evidence="1">
    <location>
        <begin position="273"/>
        <end position="316"/>
    </location>
</feature>
<feature type="region of interest" description="Disordered" evidence="1">
    <location>
        <begin position="1"/>
        <end position="87"/>
    </location>
</feature>
<evidence type="ECO:0000256" key="1">
    <source>
        <dbReference type="SAM" id="MobiDB-lite"/>
    </source>
</evidence>
<organism evidence="2 3">
    <name type="scientific">Vulpes vulpes</name>
    <name type="common">Red fox</name>
    <dbReference type="NCBI Taxonomy" id="9627"/>
    <lineage>
        <taxon>Eukaryota</taxon>
        <taxon>Metazoa</taxon>
        <taxon>Chordata</taxon>
        <taxon>Craniata</taxon>
        <taxon>Vertebrata</taxon>
        <taxon>Euteleostomi</taxon>
        <taxon>Mammalia</taxon>
        <taxon>Eutheria</taxon>
        <taxon>Laurasiatheria</taxon>
        <taxon>Carnivora</taxon>
        <taxon>Caniformia</taxon>
        <taxon>Canidae</taxon>
        <taxon>Vulpes</taxon>
    </lineage>
</organism>
<feature type="compositionally biased region" description="Pro residues" evidence="1">
    <location>
        <begin position="36"/>
        <end position="56"/>
    </location>
</feature>
<feature type="region of interest" description="Disordered" evidence="1">
    <location>
        <begin position="103"/>
        <end position="172"/>
    </location>
</feature>
<name>A0ABM4ZHS9_VULVU</name>
<proteinExistence type="predicted"/>
<reference evidence="3" key="1">
    <citation type="submission" date="2025-08" db="UniProtKB">
        <authorList>
            <consortium name="RefSeq"/>
        </authorList>
    </citation>
    <scope>IDENTIFICATION</scope>
    <source>
        <tissue evidence="3">Cell line</tissue>
    </source>
</reference>
<sequence>MKEPLLSRQKSSACRGAPCPSPPPAAGPAPRVCEPACPPVPRADPPARGPAFPPEPRSAARTHLRGAPAFLPSSVGGQAPGEVGGPPRLPRAGFCVWSLPLAAGGSPGAPRETSGRWGRGLRAPGTRAGPASRRTRGGPRPQVPARGPASEGAEGAGIPQPTRASPGSARPRLEAENFRNLRNLRTQTGFTEHLLRAELCARPRGELEALATGPPQATPKCRWNWTGHTAWIKRRLEVMVVMVAKMILSGECLSPCEEQDTPLQKEIIVNGSERQSFTTQEDSSPLSRLQTGAGIPSVSPERYSQNHVPRKSGTYK</sequence>
<dbReference type="Proteomes" id="UP001652641">
    <property type="component" value="Unplaced"/>
</dbReference>
<evidence type="ECO:0000313" key="3">
    <source>
        <dbReference type="RefSeq" id="XP_072602106.1"/>
    </source>
</evidence>
<gene>
    <name evidence="3" type="primary">LOC112906893</name>
</gene>
<protein>
    <submittedName>
        <fullName evidence="3">Uncharacterized protein</fullName>
    </submittedName>
</protein>
<feature type="compositionally biased region" description="Polar residues" evidence="1">
    <location>
        <begin position="273"/>
        <end position="290"/>
    </location>
</feature>